<dbReference type="EMBL" id="CDMZ01005732">
    <property type="protein sequence ID" value="CEM53852.1"/>
    <property type="molecule type" value="Genomic_DNA"/>
</dbReference>
<proteinExistence type="predicted"/>
<reference evidence="1" key="1">
    <citation type="submission" date="2014-11" db="EMBL/GenBank/DDBJ databases">
        <authorList>
            <person name="Otto D Thomas"/>
            <person name="Naeem Raeece"/>
        </authorList>
    </citation>
    <scope>NUCLEOTIDE SEQUENCE</scope>
</reference>
<gene>
    <name evidence="1" type="ORF">Cvel_2058</name>
</gene>
<evidence type="ECO:0000313" key="1">
    <source>
        <dbReference type="EMBL" id="CEM53852.1"/>
    </source>
</evidence>
<accession>A0A0G4I9Y8</accession>
<dbReference type="AlphaFoldDB" id="A0A0G4I9Y8"/>
<protein>
    <submittedName>
        <fullName evidence="1">Uncharacterized protein</fullName>
    </submittedName>
</protein>
<sequence length="161" mass="18785">MMVYAQLPQELFFLKAETERGTSSRWTLLSQTTQRHTAVATRRTLTKKRWRTNTFIGMKIGYANVIMEMREKLPNTNCDEVCAHFSRQEDITARWGKCFLTTVKKNPREKTLDVRMHGHVLGFQHSRTGRQTCMFPTSFLPLVRNSLDQTNFSKEGKPHMT</sequence>
<dbReference type="VEuPathDB" id="CryptoDB:Cvel_2058"/>
<organism evidence="1">
    <name type="scientific">Chromera velia CCMP2878</name>
    <dbReference type="NCBI Taxonomy" id="1169474"/>
    <lineage>
        <taxon>Eukaryota</taxon>
        <taxon>Sar</taxon>
        <taxon>Alveolata</taxon>
        <taxon>Colpodellida</taxon>
        <taxon>Chromeraceae</taxon>
        <taxon>Chromera</taxon>
    </lineage>
</organism>
<name>A0A0G4I9Y8_9ALVE</name>